<dbReference type="AlphaFoldDB" id="A0A1R3VJG0"/>
<feature type="domain" description="DUF218" evidence="2">
    <location>
        <begin position="79"/>
        <end position="246"/>
    </location>
</feature>
<dbReference type="PANTHER" id="PTHR30336:SF4">
    <property type="entry name" value="ENVELOPE BIOGENESIS FACTOR ELYC"/>
    <property type="match status" value="1"/>
</dbReference>
<keyword evidence="1" id="KW-0812">Transmembrane</keyword>
<evidence type="ECO:0000256" key="1">
    <source>
        <dbReference type="SAM" id="Phobius"/>
    </source>
</evidence>
<keyword evidence="1" id="KW-1133">Transmembrane helix</keyword>
<dbReference type="CDD" id="cd06259">
    <property type="entry name" value="YdcF-like"/>
    <property type="match status" value="1"/>
</dbReference>
<sequence length="269" mass="28660">MFYYLSKVFWLLVQPLNLAIILLLVALLAASVGRRKLFVTGSGLAFLILALSTWTSIGALMLNPLEERFPRPPLPEKVDGIVVLGGGMDGAVNFVRGGYELSASGDRMVAAAVLARHYPTAKVVISGGGIAMIGDGEGDAETAPRLFAALGVTADRLILEKKSRNTDENAAFTRELVTPKPGETWLLVTSAFHMPRAKALFDKVGFATVAWPVDFRTSGKEGIGLSRDDPFGSLQTTSAAVREWIGLVAYRLSGRIDRLFPGPGVGSGG</sequence>
<protein>
    <recommendedName>
        <fullName evidence="2">DUF218 domain-containing protein</fullName>
    </recommendedName>
</protein>
<evidence type="ECO:0000259" key="2">
    <source>
        <dbReference type="Pfam" id="PF02698"/>
    </source>
</evidence>
<dbReference type="EMBL" id="FTPD01000082">
    <property type="protein sequence ID" value="SIT60047.1"/>
    <property type="molecule type" value="Genomic_DNA"/>
</dbReference>
<keyword evidence="1" id="KW-0472">Membrane</keyword>
<dbReference type="RefSeq" id="WP_077384063.1">
    <property type="nucleotide sequence ID" value="NZ_FTPD01000082.1"/>
</dbReference>
<dbReference type="GO" id="GO:0043164">
    <property type="term" value="P:Gram-negative-bacterium-type cell wall biogenesis"/>
    <property type="evidence" value="ECO:0007669"/>
    <property type="project" value="TreeGrafter"/>
</dbReference>
<keyword evidence="4" id="KW-1185">Reference proteome</keyword>
<name>A0A1R3VJG0_9HYPH</name>
<dbReference type="GO" id="GO:0000270">
    <property type="term" value="P:peptidoglycan metabolic process"/>
    <property type="evidence" value="ECO:0007669"/>
    <property type="project" value="TreeGrafter"/>
</dbReference>
<gene>
    <name evidence="3" type="ORF">BQ8794_90212</name>
</gene>
<dbReference type="GO" id="GO:0005886">
    <property type="term" value="C:plasma membrane"/>
    <property type="evidence" value="ECO:0007669"/>
    <property type="project" value="TreeGrafter"/>
</dbReference>
<organism evidence="3 4">
    <name type="scientific">Mesorhizobium prunaredense</name>
    <dbReference type="NCBI Taxonomy" id="1631249"/>
    <lineage>
        <taxon>Bacteria</taxon>
        <taxon>Pseudomonadati</taxon>
        <taxon>Pseudomonadota</taxon>
        <taxon>Alphaproteobacteria</taxon>
        <taxon>Hyphomicrobiales</taxon>
        <taxon>Phyllobacteriaceae</taxon>
        <taxon>Mesorhizobium</taxon>
    </lineage>
</organism>
<dbReference type="PANTHER" id="PTHR30336">
    <property type="entry name" value="INNER MEMBRANE PROTEIN, PROBABLE PERMEASE"/>
    <property type="match status" value="1"/>
</dbReference>
<dbReference type="InterPro" id="IPR014729">
    <property type="entry name" value="Rossmann-like_a/b/a_fold"/>
</dbReference>
<dbReference type="Proteomes" id="UP000188388">
    <property type="component" value="Unassembled WGS sequence"/>
</dbReference>
<dbReference type="InterPro" id="IPR003848">
    <property type="entry name" value="DUF218"/>
</dbReference>
<evidence type="ECO:0000313" key="3">
    <source>
        <dbReference type="EMBL" id="SIT60047.1"/>
    </source>
</evidence>
<proteinExistence type="predicted"/>
<dbReference type="STRING" id="1631249.BQ8794_90212"/>
<evidence type="ECO:0000313" key="4">
    <source>
        <dbReference type="Proteomes" id="UP000188388"/>
    </source>
</evidence>
<feature type="transmembrane region" description="Helical" evidence="1">
    <location>
        <begin position="12"/>
        <end position="30"/>
    </location>
</feature>
<dbReference type="Pfam" id="PF02698">
    <property type="entry name" value="DUF218"/>
    <property type="match status" value="1"/>
</dbReference>
<dbReference type="InterPro" id="IPR051599">
    <property type="entry name" value="Cell_Envelope_Assoc"/>
</dbReference>
<accession>A0A1R3VJG0</accession>
<reference evidence="4" key="1">
    <citation type="submission" date="2017-01" db="EMBL/GenBank/DDBJ databases">
        <authorList>
            <person name="Brunel B."/>
        </authorList>
    </citation>
    <scope>NUCLEOTIDE SEQUENCE [LARGE SCALE GENOMIC DNA]</scope>
</reference>
<dbReference type="Gene3D" id="3.40.50.620">
    <property type="entry name" value="HUPs"/>
    <property type="match status" value="1"/>
</dbReference>
<feature type="transmembrane region" description="Helical" evidence="1">
    <location>
        <begin position="37"/>
        <end position="62"/>
    </location>
</feature>